<feature type="compositionally biased region" description="Basic and acidic residues" evidence="1">
    <location>
        <begin position="1"/>
        <end position="13"/>
    </location>
</feature>
<gene>
    <name evidence="2" type="ORF">NP493_201g01010</name>
</gene>
<proteinExistence type="predicted"/>
<sequence>MASAKDDISKDGEPGSDSGPQESTVTASLASAAGPSVTDRVRPGAKTKISDAAKTKTASAQSRSMSSQAAMTSKSHSLDSPASCRTVARATSTGGPKNHGSASDLWKSIKKGGQKLLPGRSSYRTPAPTSRGERKFRKILAVAPLALHKMVQGHAAGEGAEREGASRAPGVAGGKTRLRKKKVCLVHVDGCRYKIEH</sequence>
<feature type="compositionally biased region" description="Polar residues" evidence="1">
    <location>
        <begin position="18"/>
        <end position="29"/>
    </location>
</feature>
<comment type="caution">
    <text evidence="2">The sequence shown here is derived from an EMBL/GenBank/DDBJ whole genome shotgun (WGS) entry which is preliminary data.</text>
</comment>
<organism evidence="2 3">
    <name type="scientific">Ridgeia piscesae</name>
    <name type="common">Tubeworm</name>
    <dbReference type="NCBI Taxonomy" id="27915"/>
    <lineage>
        <taxon>Eukaryota</taxon>
        <taxon>Metazoa</taxon>
        <taxon>Spiralia</taxon>
        <taxon>Lophotrochozoa</taxon>
        <taxon>Annelida</taxon>
        <taxon>Polychaeta</taxon>
        <taxon>Sedentaria</taxon>
        <taxon>Canalipalpata</taxon>
        <taxon>Sabellida</taxon>
        <taxon>Siboglinidae</taxon>
        <taxon>Ridgeia</taxon>
    </lineage>
</organism>
<protein>
    <submittedName>
        <fullName evidence="2">Uncharacterized protein</fullName>
    </submittedName>
</protein>
<accession>A0AAD9P1F7</accession>
<evidence type="ECO:0000256" key="1">
    <source>
        <dbReference type="SAM" id="MobiDB-lite"/>
    </source>
</evidence>
<dbReference type="Proteomes" id="UP001209878">
    <property type="component" value="Unassembled WGS sequence"/>
</dbReference>
<name>A0AAD9P1F7_RIDPI</name>
<feature type="region of interest" description="Disordered" evidence="1">
    <location>
        <begin position="154"/>
        <end position="176"/>
    </location>
</feature>
<dbReference type="AlphaFoldDB" id="A0AAD9P1F7"/>
<feature type="region of interest" description="Disordered" evidence="1">
    <location>
        <begin position="1"/>
        <end position="134"/>
    </location>
</feature>
<dbReference type="EMBL" id="JAODUO010000201">
    <property type="protein sequence ID" value="KAK2186403.1"/>
    <property type="molecule type" value="Genomic_DNA"/>
</dbReference>
<evidence type="ECO:0000313" key="2">
    <source>
        <dbReference type="EMBL" id="KAK2186403.1"/>
    </source>
</evidence>
<keyword evidence="3" id="KW-1185">Reference proteome</keyword>
<feature type="compositionally biased region" description="Low complexity" evidence="1">
    <location>
        <begin position="57"/>
        <end position="73"/>
    </location>
</feature>
<evidence type="ECO:0000313" key="3">
    <source>
        <dbReference type="Proteomes" id="UP001209878"/>
    </source>
</evidence>
<reference evidence="2" key="1">
    <citation type="journal article" date="2023" name="Mol. Biol. Evol.">
        <title>Third-Generation Sequencing Reveals the Adaptive Role of the Epigenome in Three Deep-Sea Polychaetes.</title>
        <authorList>
            <person name="Perez M."/>
            <person name="Aroh O."/>
            <person name="Sun Y."/>
            <person name="Lan Y."/>
            <person name="Juniper S.K."/>
            <person name="Young C.R."/>
            <person name="Angers B."/>
            <person name="Qian P.Y."/>
        </authorList>
    </citation>
    <scope>NUCLEOTIDE SEQUENCE</scope>
    <source>
        <strain evidence="2">R07B-5</strain>
    </source>
</reference>